<name>A0A8H3IAA8_9LECA</name>
<dbReference type="Proteomes" id="UP000664521">
    <property type="component" value="Unassembled WGS sequence"/>
</dbReference>
<dbReference type="AlphaFoldDB" id="A0A8H3IAA8"/>
<protein>
    <submittedName>
        <fullName evidence="1">Uncharacterized protein</fullName>
    </submittedName>
</protein>
<organism evidence="1 2">
    <name type="scientific">Heterodermia speciosa</name>
    <dbReference type="NCBI Taxonomy" id="116794"/>
    <lineage>
        <taxon>Eukaryota</taxon>
        <taxon>Fungi</taxon>
        <taxon>Dikarya</taxon>
        <taxon>Ascomycota</taxon>
        <taxon>Pezizomycotina</taxon>
        <taxon>Lecanoromycetes</taxon>
        <taxon>OSLEUM clade</taxon>
        <taxon>Lecanoromycetidae</taxon>
        <taxon>Caliciales</taxon>
        <taxon>Physciaceae</taxon>
        <taxon>Heterodermia</taxon>
    </lineage>
</organism>
<gene>
    <name evidence="1" type="ORF">HETSPECPRED_010240</name>
</gene>
<dbReference type="EMBL" id="CAJPDS010000009">
    <property type="protein sequence ID" value="CAF9910943.1"/>
    <property type="molecule type" value="Genomic_DNA"/>
</dbReference>
<proteinExistence type="predicted"/>
<sequence>MNIHQVANLLHREPGRLAIDPRPPAVLALARPQLHPDAVLDRVLGFFAVGGVLPVRAVEDAARPQGLQVAQHLDADPEGEFQPAEAVAE</sequence>
<evidence type="ECO:0000313" key="2">
    <source>
        <dbReference type="Proteomes" id="UP000664521"/>
    </source>
</evidence>
<comment type="caution">
    <text evidence="1">The sequence shown here is derived from an EMBL/GenBank/DDBJ whole genome shotgun (WGS) entry which is preliminary data.</text>
</comment>
<accession>A0A8H3IAA8</accession>
<keyword evidence="2" id="KW-1185">Reference proteome</keyword>
<evidence type="ECO:0000313" key="1">
    <source>
        <dbReference type="EMBL" id="CAF9910943.1"/>
    </source>
</evidence>
<reference evidence="1" key="1">
    <citation type="submission" date="2021-03" db="EMBL/GenBank/DDBJ databases">
        <authorList>
            <person name="Tagirdzhanova G."/>
        </authorList>
    </citation>
    <scope>NUCLEOTIDE SEQUENCE</scope>
</reference>